<organism evidence="2 3">
    <name type="scientific">Asticcacaulis aquaticus</name>
    <dbReference type="NCBI Taxonomy" id="2984212"/>
    <lineage>
        <taxon>Bacteria</taxon>
        <taxon>Pseudomonadati</taxon>
        <taxon>Pseudomonadota</taxon>
        <taxon>Alphaproteobacteria</taxon>
        <taxon>Caulobacterales</taxon>
        <taxon>Caulobacteraceae</taxon>
        <taxon>Asticcacaulis</taxon>
    </lineage>
</organism>
<accession>A0ABT5HWW0</accession>
<keyword evidence="3" id="KW-1185">Reference proteome</keyword>
<keyword evidence="1" id="KW-0812">Transmembrane</keyword>
<dbReference type="RefSeq" id="WP_272748886.1">
    <property type="nucleotide sequence ID" value="NZ_JAQQKX010000012.1"/>
</dbReference>
<keyword evidence="1" id="KW-1133">Transmembrane helix</keyword>
<protein>
    <submittedName>
        <fullName evidence="2">Purine-cytosine permease-like transporter</fullName>
    </submittedName>
</protein>
<comment type="caution">
    <text evidence="2">The sequence shown here is derived from an EMBL/GenBank/DDBJ whole genome shotgun (WGS) entry which is preliminary data.</text>
</comment>
<evidence type="ECO:0000313" key="2">
    <source>
        <dbReference type="EMBL" id="MDC7684412.1"/>
    </source>
</evidence>
<evidence type="ECO:0000313" key="3">
    <source>
        <dbReference type="Proteomes" id="UP001214854"/>
    </source>
</evidence>
<feature type="transmembrane region" description="Helical" evidence="1">
    <location>
        <begin position="32"/>
        <end position="54"/>
    </location>
</feature>
<sequence length="105" mass="12003">MRRHLCNALAATRRYLPDLSWSGLFHQLETGAIAFAVSIGLTLVVFGFRVDSWMHEWANFLRHYVAATSVAREPVNLFLLAVYLTLFAVVWLSRRTKRKPDASLP</sequence>
<evidence type="ECO:0000256" key="1">
    <source>
        <dbReference type="SAM" id="Phobius"/>
    </source>
</evidence>
<reference evidence="2 3" key="1">
    <citation type="submission" date="2023-01" db="EMBL/GenBank/DDBJ databases">
        <title>Novel species of the genus Asticcacaulis isolated from rivers.</title>
        <authorList>
            <person name="Lu H."/>
        </authorList>
    </citation>
    <scope>NUCLEOTIDE SEQUENCE [LARGE SCALE GENOMIC DNA]</scope>
    <source>
        <strain evidence="2 3">BYS171W</strain>
    </source>
</reference>
<dbReference type="EMBL" id="JAQQKX010000012">
    <property type="protein sequence ID" value="MDC7684412.1"/>
    <property type="molecule type" value="Genomic_DNA"/>
</dbReference>
<dbReference type="Proteomes" id="UP001214854">
    <property type="component" value="Unassembled WGS sequence"/>
</dbReference>
<feature type="transmembrane region" description="Helical" evidence="1">
    <location>
        <begin position="74"/>
        <end position="92"/>
    </location>
</feature>
<name>A0ABT5HWW0_9CAUL</name>
<keyword evidence="1" id="KW-0472">Membrane</keyword>
<gene>
    <name evidence="2" type="ORF">PQU92_14085</name>
</gene>
<proteinExistence type="predicted"/>